<dbReference type="SUPFAM" id="SSF53850">
    <property type="entry name" value="Periplasmic binding protein-like II"/>
    <property type="match status" value="1"/>
</dbReference>
<dbReference type="SUPFAM" id="SSF55874">
    <property type="entry name" value="ATPase domain of HSP90 chaperone/DNA topoisomerase II/histidine kinase"/>
    <property type="match status" value="1"/>
</dbReference>
<dbReference type="InterPro" id="IPR005467">
    <property type="entry name" value="His_kinase_dom"/>
</dbReference>
<protein>
    <recommendedName>
        <fullName evidence="2">histidine kinase</fullName>
        <ecNumber evidence="2">2.7.13.3</ecNumber>
    </recommendedName>
</protein>
<dbReference type="Gene3D" id="1.10.287.130">
    <property type="match status" value="1"/>
</dbReference>
<reference evidence="12" key="1">
    <citation type="journal article" date="2019" name="Int. J. Syst. Evol. Microbiol.">
        <title>The Global Catalogue of Microorganisms (GCM) 10K type strain sequencing project: providing services to taxonomists for standard genome sequencing and annotation.</title>
        <authorList>
            <consortium name="The Broad Institute Genomics Platform"/>
            <consortium name="The Broad Institute Genome Sequencing Center for Infectious Disease"/>
            <person name="Wu L."/>
            <person name="Ma J."/>
        </authorList>
    </citation>
    <scope>NUCLEOTIDE SEQUENCE [LARGE SCALE GENOMIC DNA]</scope>
    <source>
        <strain evidence="12">CCUG 62221</strain>
    </source>
</reference>
<dbReference type="InterPro" id="IPR003594">
    <property type="entry name" value="HATPase_dom"/>
</dbReference>
<dbReference type="EC" id="2.7.13.3" evidence="2"/>
<dbReference type="NCBIfam" id="TIGR00229">
    <property type="entry name" value="sensory_box"/>
    <property type="match status" value="1"/>
</dbReference>
<comment type="catalytic activity">
    <reaction evidence="1">
        <text>ATP + protein L-histidine = ADP + protein N-phospho-L-histidine.</text>
        <dbReference type="EC" id="2.7.13.3"/>
    </reaction>
</comment>
<comment type="caution">
    <text evidence="11">The sequence shown here is derived from an EMBL/GenBank/DDBJ whole genome shotgun (WGS) entry which is preliminary data.</text>
</comment>
<dbReference type="Gene3D" id="3.40.50.2300">
    <property type="match status" value="1"/>
</dbReference>
<dbReference type="CDD" id="cd17546">
    <property type="entry name" value="REC_hyHK_CKI1_RcsC-like"/>
    <property type="match status" value="1"/>
</dbReference>
<feature type="signal peptide" evidence="8">
    <location>
        <begin position="1"/>
        <end position="32"/>
    </location>
</feature>
<dbReference type="EMBL" id="JBHTMV010000003">
    <property type="protein sequence ID" value="MFD1293196.1"/>
    <property type="molecule type" value="Genomic_DNA"/>
</dbReference>
<evidence type="ECO:0000256" key="4">
    <source>
        <dbReference type="ARBA" id="ARBA00022679"/>
    </source>
</evidence>
<dbReference type="InterPro" id="IPR001789">
    <property type="entry name" value="Sig_transdc_resp-reg_receiver"/>
</dbReference>
<evidence type="ECO:0000313" key="12">
    <source>
        <dbReference type="Proteomes" id="UP001597241"/>
    </source>
</evidence>
<feature type="modified residue" description="4-aspartylphosphate" evidence="6">
    <location>
        <position position="754"/>
    </location>
</feature>
<dbReference type="InterPro" id="IPR036097">
    <property type="entry name" value="HisK_dim/P_sf"/>
</dbReference>
<dbReference type="SUPFAM" id="SSF55785">
    <property type="entry name" value="PYP-like sensor domain (PAS domain)"/>
    <property type="match status" value="1"/>
</dbReference>
<keyword evidence="5" id="KW-0418">Kinase</keyword>
<dbReference type="CDD" id="cd00082">
    <property type="entry name" value="HisKA"/>
    <property type="match status" value="1"/>
</dbReference>
<name>A0ABW3WPK7_9FLAO</name>
<evidence type="ECO:0000256" key="8">
    <source>
        <dbReference type="SAM" id="SignalP"/>
    </source>
</evidence>
<dbReference type="InterPro" id="IPR035965">
    <property type="entry name" value="PAS-like_dom_sf"/>
</dbReference>
<dbReference type="InterPro" id="IPR000014">
    <property type="entry name" value="PAS"/>
</dbReference>
<dbReference type="PROSITE" id="PS50109">
    <property type="entry name" value="HIS_KIN"/>
    <property type="match status" value="1"/>
</dbReference>
<evidence type="ECO:0000259" key="10">
    <source>
        <dbReference type="PROSITE" id="PS50110"/>
    </source>
</evidence>
<dbReference type="InterPro" id="IPR036890">
    <property type="entry name" value="HATPase_C_sf"/>
</dbReference>
<dbReference type="PRINTS" id="PR00344">
    <property type="entry name" value="BCTRLSENSOR"/>
</dbReference>
<dbReference type="InterPro" id="IPR001638">
    <property type="entry name" value="Solute-binding_3/MltF_N"/>
</dbReference>
<dbReference type="SMART" id="SM00062">
    <property type="entry name" value="PBPb"/>
    <property type="match status" value="1"/>
</dbReference>
<dbReference type="SUPFAM" id="SSF47384">
    <property type="entry name" value="Homodimeric domain of signal transducing histidine kinase"/>
    <property type="match status" value="1"/>
</dbReference>
<dbReference type="PANTHER" id="PTHR43047:SF64">
    <property type="entry name" value="HISTIDINE KINASE CONTAINING CHEY-HOMOLOGOUS RECEIVER DOMAIN AND PAS DOMAIN-RELATED"/>
    <property type="match status" value="1"/>
</dbReference>
<dbReference type="PANTHER" id="PTHR43047">
    <property type="entry name" value="TWO-COMPONENT HISTIDINE PROTEIN KINASE"/>
    <property type="match status" value="1"/>
</dbReference>
<dbReference type="PROSITE" id="PS51257">
    <property type="entry name" value="PROKAR_LIPOPROTEIN"/>
    <property type="match status" value="1"/>
</dbReference>
<proteinExistence type="predicted"/>
<keyword evidence="12" id="KW-1185">Reference proteome</keyword>
<evidence type="ECO:0000259" key="9">
    <source>
        <dbReference type="PROSITE" id="PS50109"/>
    </source>
</evidence>
<organism evidence="11 12">
    <name type="scientific">Lutibacter holmesii</name>
    <dbReference type="NCBI Taxonomy" id="1137985"/>
    <lineage>
        <taxon>Bacteria</taxon>
        <taxon>Pseudomonadati</taxon>
        <taxon>Bacteroidota</taxon>
        <taxon>Flavobacteriia</taxon>
        <taxon>Flavobacteriales</taxon>
        <taxon>Flavobacteriaceae</taxon>
        <taxon>Lutibacter</taxon>
    </lineage>
</organism>
<evidence type="ECO:0000256" key="2">
    <source>
        <dbReference type="ARBA" id="ARBA00012438"/>
    </source>
</evidence>
<dbReference type="CDD" id="cd16922">
    <property type="entry name" value="HATPase_EvgS-ArcB-TorS-like"/>
    <property type="match status" value="1"/>
</dbReference>
<dbReference type="Gene3D" id="3.30.450.20">
    <property type="entry name" value="PAS domain"/>
    <property type="match status" value="1"/>
</dbReference>
<evidence type="ECO:0000256" key="6">
    <source>
        <dbReference type="PROSITE-ProRule" id="PRU00169"/>
    </source>
</evidence>
<feature type="transmembrane region" description="Helical" evidence="7">
    <location>
        <begin position="281"/>
        <end position="301"/>
    </location>
</feature>
<feature type="domain" description="Histidine kinase" evidence="9">
    <location>
        <begin position="459"/>
        <end position="681"/>
    </location>
</feature>
<evidence type="ECO:0000313" key="11">
    <source>
        <dbReference type="EMBL" id="MFD1293196.1"/>
    </source>
</evidence>
<dbReference type="PROSITE" id="PS50110">
    <property type="entry name" value="RESPONSE_REGULATORY"/>
    <property type="match status" value="1"/>
</dbReference>
<dbReference type="Gene3D" id="3.40.190.10">
    <property type="entry name" value="Periplasmic binding protein-like II"/>
    <property type="match status" value="2"/>
</dbReference>
<feature type="chain" id="PRO_5046165283" description="histidine kinase" evidence="8">
    <location>
        <begin position="33"/>
        <end position="821"/>
    </location>
</feature>
<dbReference type="Pfam" id="PF02518">
    <property type="entry name" value="HATPase_c"/>
    <property type="match status" value="1"/>
</dbReference>
<dbReference type="InterPro" id="IPR004358">
    <property type="entry name" value="Sig_transdc_His_kin-like_C"/>
</dbReference>
<evidence type="ECO:0000256" key="5">
    <source>
        <dbReference type="ARBA" id="ARBA00022777"/>
    </source>
</evidence>
<keyword evidence="8" id="KW-0732">Signal</keyword>
<dbReference type="CDD" id="cd01007">
    <property type="entry name" value="PBP2_BvgS_HisK_like"/>
    <property type="match status" value="1"/>
</dbReference>
<dbReference type="SUPFAM" id="SSF52172">
    <property type="entry name" value="CheY-like"/>
    <property type="match status" value="1"/>
</dbReference>
<accession>A0ABW3WPK7</accession>
<feature type="domain" description="Response regulatory" evidence="10">
    <location>
        <begin position="704"/>
        <end position="819"/>
    </location>
</feature>
<dbReference type="SMART" id="SM00387">
    <property type="entry name" value="HATPase_c"/>
    <property type="match status" value="1"/>
</dbReference>
<dbReference type="SMART" id="SM00388">
    <property type="entry name" value="HisKA"/>
    <property type="match status" value="1"/>
</dbReference>
<dbReference type="InterPro" id="IPR011006">
    <property type="entry name" value="CheY-like_superfamily"/>
</dbReference>
<dbReference type="Pfam" id="PF13426">
    <property type="entry name" value="PAS_9"/>
    <property type="match status" value="1"/>
</dbReference>
<keyword evidence="7" id="KW-1133">Transmembrane helix</keyword>
<evidence type="ECO:0000256" key="7">
    <source>
        <dbReference type="SAM" id="Phobius"/>
    </source>
</evidence>
<dbReference type="Pfam" id="PF00072">
    <property type="entry name" value="Response_reg"/>
    <property type="match status" value="1"/>
</dbReference>
<keyword evidence="4" id="KW-0808">Transferase</keyword>
<keyword evidence="7" id="KW-0472">Membrane</keyword>
<dbReference type="RefSeq" id="WP_386808286.1">
    <property type="nucleotide sequence ID" value="NZ_JBHTMV010000003.1"/>
</dbReference>
<keyword evidence="7" id="KW-0812">Transmembrane</keyword>
<dbReference type="CDD" id="cd00130">
    <property type="entry name" value="PAS"/>
    <property type="match status" value="1"/>
</dbReference>
<keyword evidence="3 6" id="KW-0597">Phosphoprotein</keyword>
<gene>
    <name evidence="11" type="ORF">ACFQ5N_05040</name>
</gene>
<evidence type="ECO:0000256" key="3">
    <source>
        <dbReference type="ARBA" id="ARBA00022553"/>
    </source>
</evidence>
<dbReference type="Pfam" id="PF00497">
    <property type="entry name" value="SBP_bac_3"/>
    <property type="match status" value="1"/>
</dbReference>
<dbReference type="SMART" id="SM00448">
    <property type="entry name" value="REC"/>
    <property type="match status" value="1"/>
</dbReference>
<dbReference type="Pfam" id="PF00512">
    <property type="entry name" value="HisKA"/>
    <property type="match status" value="1"/>
</dbReference>
<evidence type="ECO:0000256" key="1">
    <source>
        <dbReference type="ARBA" id="ARBA00000085"/>
    </source>
</evidence>
<sequence>MKSIKNLLKLFLRCCVKTVSFFLLLLFISCNNQQDFLTETEKEWIQNNSENIEILFGYNAPPNAFYNDEGEYEGFLVDFSKEIEKQLQVKIKVRYFNNWDELMAYSKTAKNFIIVGIAQSEERNTYLNFTNSFIRVPYVLITRKEGEIYGLDDLSSKKICVVKNYAVKEFLLENYPNLKPFEVNDNYQGLREVSINTYDAFITNQMYATYQIDDKGISNLKIVDEIGYFNALSVAVPKGNQKLFNILNKTVDHIDEFRKKEIYNKWIFATSSELPKRYMHIILWIVGSVLFLMLALWLWLISLRKQVKIKTDLIKESETKYRKLIANSYDAIFIQQDKKFKLVNKEFVSLFGYSEKELFAPNFDSSQLLDPNNLLDVRAKKEKFDKLKKPFKYELVCISKSKQKLFVEVSISYLLYGNSYAIQGIVHDITDRKIKEIELIKAKEKAEESDRLKSAFLANMSHEIRTPMNGILGFTELLSDPNLNADKRHNFLKIIKQSGSRMLNTVNDLIDISKIETNQMNFVVSEVNVNERIANLFNFFKLEAAQKQLALNYTVGLSNELANIKTDKPKFDSIVSNLVKNALKFTHKGQIDFGYELITEGEKEYLQFFVKDTGIGIPSNRIEAIFNRFEQADIEDQLAYQGSGLGLTISKSYIEMQGGKIWVESTEGVGSQFYFTLPYVNSLQKNALHKEIVIEKDNTNSSKKILIVEDDEISAVYLNEILKNENAKVIHVKNGEDAIEFCKSNADVDIVLMDIKMHGINGYEAAKEIRKFNKEIIIIAQTAFTFSEIKKKSIEVGCNDFILKPINKEELLQKIKKLTSV</sequence>
<dbReference type="Gene3D" id="3.30.565.10">
    <property type="entry name" value="Histidine kinase-like ATPase, C-terminal domain"/>
    <property type="match status" value="1"/>
</dbReference>
<dbReference type="Proteomes" id="UP001597241">
    <property type="component" value="Unassembled WGS sequence"/>
</dbReference>
<dbReference type="InterPro" id="IPR003661">
    <property type="entry name" value="HisK_dim/P_dom"/>
</dbReference>